<name>B9T212_RICCO</name>
<reference evidence="2" key="1">
    <citation type="journal article" date="2010" name="Nat. Biotechnol.">
        <title>Draft genome sequence of the oilseed species Ricinus communis.</title>
        <authorList>
            <person name="Chan A.P."/>
            <person name="Crabtree J."/>
            <person name="Zhao Q."/>
            <person name="Lorenzi H."/>
            <person name="Orvis J."/>
            <person name="Puiu D."/>
            <person name="Melake-Berhan A."/>
            <person name="Jones K.M."/>
            <person name="Redman J."/>
            <person name="Chen G."/>
            <person name="Cahoon E.B."/>
            <person name="Gedil M."/>
            <person name="Stanke M."/>
            <person name="Haas B.J."/>
            <person name="Wortman J.R."/>
            <person name="Fraser-Liggett C.M."/>
            <person name="Ravel J."/>
            <person name="Rabinowicz P.D."/>
        </authorList>
    </citation>
    <scope>NUCLEOTIDE SEQUENCE [LARGE SCALE GENOMIC DNA]</scope>
    <source>
        <strain evidence="2">cv. Hale</strain>
    </source>
</reference>
<proteinExistence type="predicted"/>
<dbReference type="EMBL" id="EQ974367">
    <property type="protein sequence ID" value="EEF30096.1"/>
    <property type="molecule type" value="Genomic_DNA"/>
</dbReference>
<organism evidence="1 2">
    <name type="scientific">Ricinus communis</name>
    <name type="common">Castor bean</name>
    <dbReference type="NCBI Taxonomy" id="3988"/>
    <lineage>
        <taxon>Eukaryota</taxon>
        <taxon>Viridiplantae</taxon>
        <taxon>Streptophyta</taxon>
        <taxon>Embryophyta</taxon>
        <taxon>Tracheophyta</taxon>
        <taxon>Spermatophyta</taxon>
        <taxon>Magnoliopsida</taxon>
        <taxon>eudicotyledons</taxon>
        <taxon>Gunneridae</taxon>
        <taxon>Pentapetalae</taxon>
        <taxon>rosids</taxon>
        <taxon>fabids</taxon>
        <taxon>Malpighiales</taxon>
        <taxon>Euphorbiaceae</taxon>
        <taxon>Acalyphoideae</taxon>
        <taxon>Acalypheae</taxon>
        <taxon>Ricinus</taxon>
    </lineage>
</organism>
<evidence type="ECO:0000313" key="2">
    <source>
        <dbReference type="Proteomes" id="UP000008311"/>
    </source>
</evidence>
<protein>
    <submittedName>
        <fullName evidence="1">Uncharacterized protein</fullName>
    </submittedName>
</protein>
<evidence type="ECO:0000313" key="1">
    <source>
        <dbReference type="EMBL" id="EEF30096.1"/>
    </source>
</evidence>
<accession>B9T212</accession>
<keyword evidence="2" id="KW-1185">Reference proteome</keyword>
<gene>
    <name evidence="1" type="ORF">RCOM_0549600</name>
</gene>
<dbReference type="Proteomes" id="UP000008311">
    <property type="component" value="Unassembled WGS sequence"/>
</dbReference>
<dbReference type="AlphaFoldDB" id="B9T212"/>
<dbReference type="InParanoid" id="B9T212"/>
<sequence>MELSRVKLRFHSAHYVDPKICAGNFNVVVGINDKWGGSQVAMSQVNLFQDLMDKGNLVNLDYEGPLSPGTVEESVTIWFGKELTRQWPT</sequence>